<organism evidence="2 3">
    <name type="scientific">Mycoemilia scoparia</name>
    <dbReference type="NCBI Taxonomy" id="417184"/>
    <lineage>
        <taxon>Eukaryota</taxon>
        <taxon>Fungi</taxon>
        <taxon>Fungi incertae sedis</taxon>
        <taxon>Zoopagomycota</taxon>
        <taxon>Kickxellomycotina</taxon>
        <taxon>Kickxellomycetes</taxon>
        <taxon>Kickxellales</taxon>
        <taxon>Kickxellaceae</taxon>
        <taxon>Mycoemilia</taxon>
    </lineage>
</organism>
<reference evidence="2" key="1">
    <citation type="submission" date="2022-07" db="EMBL/GenBank/DDBJ databases">
        <title>Phylogenomic reconstructions and comparative analyses of Kickxellomycotina fungi.</title>
        <authorList>
            <person name="Reynolds N.K."/>
            <person name="Stajich J.E."/>
            <person name="Barry K."/>
            <person name="Grigoriev I.V."/>
            <person name="Crous P."/>
            <person name="Smith M.E."/>
        </authorList>
    </citation>
    <scope>NUCLEOTIDE SEQUENCE</scope>
    <source>
        <strain evidence="2">NBRC 100468</strain>
    </source>
</reference>
<proteinExistence type="predicted"/>
<dbReference type="Proteomes" id="UP001150538">
    <property type="component" value="Unassembled WGS sequence"/>
</dbReference>
<protein>
    <submittedName>
        <fullName evidence="2">Uncharacterized protein</fullName>
    </submittedName>
</protein>
<gene>
    <name evidence="2" type="ORF">H4219_006151</name>
</gene>
<feature type="compositionally biased region" description="Polar residues" evidence="1">
    <location>
        <begin position="42"/>
        <end position="60"/>
    </location>
</feature>
<feature type="compositionally biased region" description="Basic and acidic residues" evidence="1">
    <location>
        <begin position="94"/>
        <end position="111"/>
    </location>
</feature>
<accession>A0A9W7ZSS3</accession>
<feature type="region of interest" description="Disordered" evidence="1">
    <location>
        <begin position="1"/>
        <end position="60"/>
    </location>
</feature>
<evidence type="ECO:0000313" key="3">
    <source>
        <dbReference type="Proteomes" id="UP001150538"/>
    </source>
</evidence>
<dbReference type="AlphaFoldDB" id="A0A9W7ZSS3"/>
<feature type="compositionally biased region" description="Acidic residues" evidence="1">
    <location>
        <begin position="140"/>
        <end position="156"/>
    </location>
</feature>
<comment type="caution">
    <text evidence="2">The sequence shown here is derived from an EMBL/GenBank/DDBJ whole genome shotgun (WGS) entry which is preliminary data.</text>
</comment>
<evidence type="ECO:0000256" key="1">
    <source>
        <dbReference type="SAM" id="MobiDB-lite"/>
    </source>
</evidence>
<evidence type="ECO:0000313" key="2">
    <source>
        <dbReference type="EMBL" id="KAJ1910678.1"/>
    </source>
</evidence>
<name>A0A9W7ZSS3_9FUNG</name>
<feature type="region of interest" description="Disordered" evidence="1">
    <location>
        <begin position="91"/>
        <end position="156"/>
    </location>
</feature>
<sequence length="702" mass="78874">MGPPDEMSHAGPAPQMHDNESQDDEDYPESWFEGLGIADDSPTGNLNDSSSNDHAQLSHASSQYIHRDSIIRLMLGDYGAVSMAHRALNTAGTRLDHEEGKEPENKDDEQRSVNTFGHEFHISQISPSKKKNTSPQCQEQEQEQDSDNDNDICEPPELLEDNVGALESMNQDQKIDKYLGKIYETGLSTANPNTLGKHRPTAALTRWGKSGVGGLKRIISIATNNILSAPTGIGSHSPQGHKFFANGYSFVAHRLKTNPSTTPAVVDLADPSSHLNIEPQDNLQQVANPALDMIYAELPRPSHPPNPIPQRIIDYISNSTKYMTPRECQFFDHNEEKVTSDLGLWIQLEKTRRNLKKMYQTHAQKDSDLSMGYSQPFQEQFTLLDVIDAAHLCILPLSKFLVFDAKKNDSGDEMQIKALREIVFQFVRFMKVIFTSSHYLETQLRILEKYGRNNEEFKNLLMERFCVIGMFMKMCLGHHACQHIIDQSLQQQQPEIDDSQKNMDININHISVWVLILEFAMFRIIYGHKIFALVYKENEDSSIVSKNLFIKFCKPQGILVCCGGGGGGNDSKFYSSADIFSAKIGWSCSPQLSSNETPIMAMLSKSFCQDYVSCRIVRHIHVGFSDNISCDDDTWLGLVDSADFFERCSPSEAFVAIKCFLWSNPGIAFVTGTYNGIEFFANPKNPGSIKELIPDDVKLPFD</sequence>
<dbReference type="EMBL" id="JANBPU010000543">
    <property type="protein sequence ID" value="KAJ1910678.1"/>
    <property type="molecule type" value="Genomic_DNA"/>
</dbReference>
<keyword evidence="3" id="KW-1185">Reference proteome</keyword>